<dbReference type="SMART" id="SM00320">
    <property type="entry name" value="WD40"/>
    <property type="match status" value="4"/>
</dbReference>
<evidence type="ECO:0000313" key="5">
    <source>
        <dbReference type="EMBL" id="KLO05305.1"/>
    </source>
</evidence>
<keyword evidence="6" id="KW-1185">Reference proteome</keyword>
<dbReference type="Pfam" id="PF00400">
    <property type="entry name" value="WD40"/>
    <property type="match status" value="1"/>
</dbReference>
<name>A0A0H2R0K0_9AGAM</name>
<dbReference type="EMBL" id="KQ086329">
    <property type="protein sequence ID" value="KLO05305.1"/>
    <property type="molecule type" value="Genomic_DNA"/>
</dbReference>
<dbReference type="InterPro" id="IPR015943">
    <property type="entry name" value="WD40/YVTN_repeat-like_dom_sf"/>
</dbReference>
<dbReference type="InterPro" id="IPR036322">
    <property type="entry name" value="WD40_repeat_dom_sf"/>
</dbReference>
<keyword evidence="4" id="KW-0812">Transmembrane</keyword>
<reference evidence="5 6" key="1">
    <citation type="submission" date="2015-04" db="EMBL/GenBank/DDBJ databases">
        <title>Complete genome sequence of Schizopora paradoxa KUC8140, a cosmopolitan wood degrader in East Asia.</title>
        <authorList>
            <consortium name="DOE Joint Genome Institute"/>
            <person name="Min B."/>
            <person name="Park H."/>
            <person name="Jang Y."/>
            <person name="Kim J.-J."/>
            <person name="Kim K.H."/>
            <person name="Pangilinan J."/>
            <person name="Lipzen A."/>
            <person name="Riley R."/>
            <person name="Grigoriev I.V."/>
            <person name="Spatafora J.W."/>
            <person name="Choi I.-G."/>
        </authorList>
    </citation>
    <scope>NUCLEOTIDE SEQUENCE [LARGE SCALE GENOMIC DNA]</scope>
    <source>
        <strain evidence="5 6">KUC8140</strain>
    </source>
</reference>
<dbReference type="InParanoid" id="A0A0H2R0K0"/>
<keyword evidence="1 3" id="KW-0853">WD repeat</keyword>
<dbReference type="Gene3D" id="2.130.10.10">
    <property type="entry name" value="YVTN repeat-like/Quinoprotein amine dehydrogenase"/>
    <property type="match status" value="2"/>
</dbReference>
<proteinExistence type="predicted"/>
<organism evidence="5 6">
    <name type="scientific">Schizopora paradoxa</name>
    <dbReference type="NCBI Taxonomy" id="27342"/>
    <lineage>
        <taxon>Eukaryota</taxon>
        <taxon>Fungi</taxon>
        <taxon>Dikarya</taxon>
        <taxon>Basidiomycota</taxon>
        <taxon>Agaricomycotina</taxon>
        <taxon>Agaricomycetes</taxon>
        <taxon>Hymenochaetales</taxon>
        <taxon>Schizoporaceae</taxon>
        <taxon>Schizopora</taxon>
    </lineage>
</organism>
<evidence type="ECO:0000256" key="1">
    <source>
        <dbReference type="ARBA" id="ARBA00022574"/>
    </source>
</evidence>
<dbReference type="Proteomes" id="UP000053477">
    <property type="component" value="Unassembled WGS sequence"/>
</dbReference>
<dbReference type="PANTHER" id="PTHR19857:SF8">
    <property type="entry name" value="ANGIO-ASSOCIATED MIGRATORY CELL PROTEIN"/>
    <property type="match status" value="1"/>
</dbReference>
<evidence type="ECO:0000256" key="4">
    <source>
        <dbReference type="SAM" id="Phobius"/>
    </source>
</evidence>
<keyword evidence="2" id="KW-0677">Repeat</keyword>
<gene>
    <name evidence="5" type="ORF">SCHPADRAFT_896374</name>
</gene>
<evidence type="ECO:0000313" key="6">
    <source>
        <dbReference type="Proteomes" id="UP000053477"/>
    </source>
</evidence>
<dbReference type="InterPro" id="IPR001680">
    <property type="entry name" value="WD40_rpt"/>
</dbReference>
<feature type="repeat" description="WD" evidence="3">
    <location>
        <begin position="16"/>
        <end position="57"/>
    </location>
</feature>
<keyword evidence="4" id="KW-0472">Membrane</keyword>
<dbReference type="PANTHER" id="PTHR19857">
    <property type="entry name" value="MITOCHONDRIAL DIVISION PROTEIN 1-RELATED"/>
    <property type="match status" value="1"/>
</dbReference>
<sequence>MSVSPDKELVTKEFTLAGHSAGVECLAISPDGRTLVSGDDAASIIVWNLTTGEQIQSINCPFNGAEKFEFVSVTSGAHNGPIEDLSFDAIHCRLASVGGGHPQVWKISNAGILSPMVENVPLSTSTARSVSFAEGGCSILVGYLESGEISCFAIEPWGLKWTKTIDSRIGCLDLCKFEDTNIFVSNLVDGVDLYRLPDVEKIKTFPHTIKSNFPLQVTSSRRGSWLVSGGDSGFARLFDRRSGQFVQSLSHGNGSSLIQSVSSLDRDDGCVIVTGSSDSSSPEIIVWKERKRAESPLPDGDIVSLSSEKVKTRSFSLCEVVVLVVVSLQLFVFFALLVLCFIFVEYKHTSRIEDIFRIMNAFVN</sequence>
<dbReference type="InterPro" id="IPR051179">
    <property type="entry name" value="WD_repeat_multifunction"/>
</dbReference>
<protein>
    <submittedName>
        <fullName evidence="5">WD40 repeat-like protein</fullName>
    </submittedName>
</protein>
<feature type="transmembrane region" description="Helical" evidence="4">
    <location>
        <begin position="320"/>
        <end position="344"/>
    </location>
</feature>
<dbReference type="OrthoDB" id="3238562at2759"/>
<accession>A0A0H2R0K0</accession>
<dbReference type="SUPFAM" id="SSF50978">
    <property type="entry name" value="WD40 repeat-like"/>
    <property type="match status" value="1"/>
</dbReference>
<dbReference type="AlphaFoldDB" id="A0A0H2R0K0"/>
<dbReference type="PROSITE" id="PS50082">
    <property type="entry name" value="WD_REPEATS_2"/>
    <property type="match status" value="1"/>
</dbReference>
<evidence type="ECO:0000256" key="2">
    <source>
        <dbReference type="ARBA" id="ARBA00022737"/>
    </source>
</evidence>
<evidence type="ECO:0000256" key="3">
    <source>
        <dbReference type="PROSITE-ProRule" id="PRU00221"/>
    </source>
</evidence>
<keyword evidence="4" id="KW-1133">Transmembrane helix</keyword>
<dbReference type="PROSITE" id="PS50294">
    <property type="entry name" value="WD_REPEATS_REGION"/>
    <property type="match status" value="1"/>
</dbReference>
<dbReference type="STRING" id="27342.A0A0H2R0K0"/>